<reference evidence="10" key="2">
    <citation type="submission" date="2025-08" db="UniProtKB">
        <authorList>
            <consortium name="Ensembl"/>
        </authorList>
    </citation>
    <scope>IDENTIFICATION</scope>
</reference>
<evidence type="ECO:0000256" key="9">
    <source>
        <dbReference type="RuleBase" id="RU369076"/>
    </source>
</evidence>
<keyword evidence="3 9" id="KW-0158">Chromosome</keyword>
<accession>A0A8C4T7J8</accession>
<protein>
    <recommendedName>
        <fullName evidence="9">Protein zwilch</fullName>
    </recommendedName>
</protein>
<comment type="function">
    <text evidence="9">Essential component of the mitotic checkpoint, which prevents cells from prematurely exiting mitosis. Required for the assembly of the dynein-dynactin and MAD1-MAD2 complexes onto kinetochores. Its function related to the spindle assembly machinery is proposed to depend on its association in the mitotic RZZ complex.</text>
</comment>
<dbReference type="RefSeq" id="XP_028679125.1">
    <property type="nucleotide sequence ID" value="XM_028823292.2"/>
</dbReference>
<dbReference type="Gene3D" id="1.20.58.730">
    <property type="match status" value="1"/>
</dbReference>
<comment type="subunit">
    <text evidence="9">Component of the RZZ complex.</text>
</comment>
<dbReference type="Pfam" id="PF09817">
    <property type="entry name" value="Zwilch"/>
    <property type="match status" value="1"/>
</dbReference>
<dbReference type="GO" id="GO:0007094">
    <property type="term" value="P:mitotic spindle assembly checkpoint signaling"/>
    <property type="evidence" value="ECO:0007669"/>
    <property type="project" value="UniProtKB-UniRule"/>
</dbReference>
<reference evidence="10" key="3">
    <citation type="submission" date="2025-09" db="UniProtKB">
        <authorList>
            <consortium name="Ensembl"/>
        </authorList>
    </citation>
    <scope>IDENTIFICATION</scope>
</reference>
<sequence>MEEIASEFLRFLSSRQVEFLKGSLEPGVYETGVQVRTTENSNPLHNFWSSSKPRFIMEKFIPKFEENDETTEELYTNESKVHLEENVGPMGLSIMKARQLLSWYILSQNPNVLRPEGDAFSVALFPLWLRCDGCDLEGIHWLGAEIAWAGVKAIGVNIYTVKCKGPATGKASFPVLEELKQQHKIRHHSSAVTAKGYAQYDLFGSAVVENTIIESQSNVYVDFSWNNVESILQPPPLTATATLKIKVGSGDPRSPVCQLYRELEFLVVLADGLRTGVTDWPEPLESKTALQLVQALIDDLKHKLDNFQNSPVKETENPKESAANDEGSIHTGFVAERCDLDFAEQLWCRMWKSVSSYHNVQECLSLVIQALKTGSIQPWIHRGSNSTLSRLVQQSYDGSMDSVTLSGLVPIRMLLELGLDKMRKDYISYFLGQELATFNYLDYFLCNSVDLQEQVHRLKKLHHMLEIVVNCSAFLSLEHEHLFPLMQSLLQFYEKNPHDEEHIFSLPIRPSFISSFYQNAPPQMWRVELVSGHGQKEVKTIFQLSTKSAVDHMAFDESELHLKSMANEEGEETFYFTSIIECSQVHFV</sequence>
<dbReference type="GeneID" id="114667811"/>
<proteinExistence type="inferred from homology"/>
<dbReference type="GeneTree" id="ENSGT00390000013696"/>
<dbReference type="InterPro" id="IPR018630">
    <property type="entry name" value="Zwilch"/>
</dbReference>
<keyword evidence="6 9" id="KW-0995">Kinetochore</keyword>
<dbReference type="GO" id="GO:0034501">
    <property type="term" value="P:protein localization to kinetochore"/>
    <property type="evidence" value="ECO:0007669"/>
    <property type="project" value="UniProtKB-UniRule"/>
</dbReference>
<dbReference type="Gene3D" id="6.10.140.520">
    <property type="match status" value="1"/>
</dbReference>
<keyword evidence="11" id="KW-1185">Reference proteome</keyword>
<evidence type="ECO:0000313" key="10">
    <source>
        <dbReference type="Ensembl" id="ENSECRP00000026422.1"/>
    </source>
</evidence>
<evidence type="ECO:0000313" key="11">
    <source>
        <dbReference type="Proteomes" id="UP000694620"/>
    </source>
</evidence>
<comment type="subcellular location">
    <subcellularLocation>
        <location evidence="1 9">Chromosome</location>
        <location evidence="1 9">Centromere</location>
        <location evidence="1 9">Kinetochore</location>
    </subcellularLocation>
</comment>
<dbReference type="Gene3D" id="6.20.270.10">
    <property type="match status" value="1"/>
</dbReference>
<comment type="similarity">
    <text evidence="2 9">Belongs to the ZWILCH family.</text>
</comment>
<evidence type="ECO:0000256" key="1">
    <source>
        <dbReference type="ARBA" id="ARBA00004629"/>
    </source>
</evidence>
<evidence type="ECO:0000256" key="5">
    <source>
        <dbReference type="ARBA" id="ARBA00022776"/>
    </source>
</evidence>
<dbReference type="PANTHER" id="PTHR15995:SF1">
    <property type="entry name" value="PROTEIN ZWILCH HOMOLOG"/>
    <property type="match status" value="1"/>
</dbReference>
<dbReference type="Gene3D" id="2.20.25.230">
    <property type="match status" value="1"/>
</dbReference>
<dbReference type="CTD" id="55055"/>
<dbReference type="GO" id="GO:1990423">
    <property type="term" value="C:RZZ complex"/>
    <property type="evidence" value="ECO:0007669"/>
    <property type="project" value="UniProtKB-UniRule"/>
</dbReference>
<dbReference type="PANTHER" id="PTHR15995">
    <property type="entry name" value="PROTEIN ZWILCH HOMOLOG"/>
    <property type="match status" value="1"/>
</dbReference>
<evidence type="ECO:0000256" key="4">
    <source>
        <dbReference type="ARBA" id="ARBA00022618"/>
    </source>
</evidence>
<dbReference type="OrthoDB" id="5556307at2759"/>
<name>A0A8C4T7J8_ERPCA</name>
<dbReference type="AlphaFoldDB" id="A0A8C4T7J8"/>
<dbReference type="GO" id="GO:0051301">
    <property type="term" value="P:cell division"/>
    <property type="evidence" value="ECO:0007669"/>
    <property type="project" value="UniProtKB-UniRule"/>
</dbReference>
<dbReference type="Ensembl" id="ENSECRT00000026975.1">
    <property type="protein sequence ID" value="ENSECRP00000026422.1"/>
    <property type="gene ID" value="ENSECRG00000017849.1"/>
</dbReference>
<evidence type="ECO:0000256" key="6">
    <source>
        <dbReference type="ARBA" id="ARBA00022838"/>
    </source>
</evidence>
<keyword evidence="4 9" id="KW-0132">Cell division</keyword>
<reference evidence="10" key="1">
    <citation type="submission" date="2021-06" db="EMBL/GenBank/DDBJ databases">
        <authorList>
            <consortium name="Wellcome Sanger Institute Data Sharing"/>
        </authorList>
    </citation>
    <scope>NUCLEOTIDE SEQUENCE [LARGE SCALE GENOMIC DNA]</scope>
</reference>
<dbReference type="Gene3D" id="1.10.287.1880">
    <property type="match status" value="1"/>
</dbReference>
<evidence type="ECO:0000256" key="8">
    <source>
        <dbReference type="ARBA" id="ARBA00023328"/>
    </source>
</evidence>
<gene>
    <name evidence="10" type="primary">ZWILCH</name>
    <name evidence="10" type="synonym">zwilch</name>
</gene>
<keyword evidence="8 9" id="KW-0137">Centromere</keyword>
<evidence type="ECO:0000256" key="7">
    <source>
        <dbReference type="ARBA" id="ARBA00023306"/>
    </source>
</evidence>
<evidence type="ECO:0000256" key="3">
    <source>
        <dbReference type="ARBA" id="ARBA00022454"/>
    </source>
</evidence>
<dbReference type="Proteomes" id="UP000694620">
    <property type="component" value="Chromosome 17"/>
</dbReference>
<keyword evidence="7 9" id="KW-0131">Cell cycle</keyword>
<evidence type="ECO:0000256" key="2">
    <source>
        <dbReference type="ARBA" id="ARBA00009062"/>
    </source>
</evidence>
<organism evidence="10 11">
    <name type="scientific">Erpetoichthys calabaricus</name>
    <name type="common">Rope fish</name>
    <name type="synonym">Calamoichthys calabaricus</name>
    <dbReference type="NCBI Taxonomy" id="27687"/>
    <lineage>
        <taxon>Eukaryota</taxon>
        <taxon>Metazoa</taxon>
        <taxon>Chordata</taxon>
        <taxon>Craniata</taxon>
        <taxon>Vertebrata</taxon>
        <taxon>Euteleostomi</taxon>
        <taxon>Actinopterygii</taxon>
        <taxon>Polypteriformes</taxon>
        <taxon>Polypteridae</taxon>
        <taxon>Erpetoichthys</taxon>
    </lineage>
</organism>
<keyword evidence="5 9" id="KW-0498">Mitosis</keyword>